<dbReference type="GO" id="GO:0006367">
    <property type="term" value="P:transcription initiation at RNA polymerase II promoter"/>
    <property type="evidence" value="ECO:0007669"/>
    <property type="project" value="InterPro"/>
</dbReference>
<feature type="compositionally biased region" description="Basic and acidic residues" evidence="9">
    <location>
        <begin position="286"/>
        <end position="296"/>
    </location>
</feature>
<evidence type="ECO:0000256" key="6">
    <source>
        <dbReference type="ARBA" id="ARBA00023242"/>
    </source>
</evidence>
<feature type="region of interest" description="Disordered" evidence="9">
    <location>
        <begin position="42"/>
        <end position="67"/>
    </location>
</feature>
<dbReference type="EMBL" id="OC924690">
    <property type="protein sequence ID" value="CAD7655678.1"/>
    <property type="molecule type" value="Genomic_DNA"/>
</dbReference>
<dbReference type="PANTHER" id="PTHR13011:SF0">
    <property type="entry name" value="GENERAL TRANSCRIPTION FACTOR IIF SUBUNIT 1"/>
    <property type="match status" value="1"/>
</dbReference>
<dbReference type="GO" id="GO:0003677">
    <property type="term" value="F:DNA binding"/>
    <property type="evidence" value="ECO:0007669"/>
    <property type="project" value="UniProtKB-KW"/>
</dbReference>
<evidence type="ECO:0000313" key="10">
    <source>
        <dbReference type="EMBL" id="CAD7655678.1"/>
    </source>
</evidence>
<protein>
    <recommendedName>
        <fullName evidence="8">Transcription initiation factor IIF subunit alpha</fullName>
    </recommendedName>
</protein>
<dbReference type="GO" id="GO:0005674">
    <property type="term" value="C:transcription factor TFIIF complex"/>
    <property type="evidence" value="ECO:0007669"/>
    <property type="project" value="TreeGrafter"/>
</dbReference>
<keyword evidence="3 8" id="KW-0805">Transcription regulation</keyword>
<dbReference type="Proteomes" id="UP000728032">
    <property type="component" value="Unassembled WGS sequence"/>
</dbReference>
<keyword evidence="5 8" id="KW-0804">Transcription</keyword>
<dbReference type="InterPro" id="IPR036388">
    <property type="entry name" value="WH-like_DNA-bd_sf"/>
</dbReference>
<dbReference type="PANTHER" id="PTHR13011">
    <property type="entry name" value="TFIIF-ALPHA"/>
    <property type="match status" value="1"/>
</dbReference>
<keyword evidence="4 8" id="KW-0238">DNA-binding</keyword>
<evidence type="ECO:0000313" key="11">
    <source>
        <dbReference type="Proteomes" id="UP000728032"/>
    </source>
</evidence>
<comment type="subcellular location">
    <subcellularLocation>
        <location evidence="1 8">Nucleus</location>
    </subcellularLocation>
</comment>
<dbReference type="InterPro" id="IPR011039">
    <property type="entry name" value="TFIIF_interaction"/>
</dbReference>
<dbReference type="SUPFAM" id="SSF50916">
    <property type="entry name" value="Rap30/74 interaction domains"/>
    <property type="match status" value="1"/>
</dbReference>
<dbReference type="SUPFAM" id="SSF46785">
    <property type="entry name" value="Winged helix' DNA-binding domain"/>
    <property type="match status" value="1"/>
</dbReference>
<evidence type="ECO:0000256" key="9">
    <source>
        <dbReference type="SAM" id="MobiDB-lite"/>
    </source>
</evidence>
<dbReference type="AlphaFoldDB" id="A0A7R9QS02"/>
<feature type="compositionally biased region" description="Polar residues" evidence="9">
    <location>
        <begin position="403"/>
        <end position="422"/>
    </location>
</feature>
<sequence length="503" mass="57013">MSSSATQEFIVRVPREMGNKKFNVMRFGSALNVEPNKWKSCQMSRENDVKDVKTDNEPEVSEFGAGSEFGRKQREEMKRKKYMKRGSGVQQPWILKTGGKLGKKYKGLREGGVSENASYYVFFQAPDGAFEAFPVKEWYNFTPIQRYKALTAEEAEEKFEKRDKILNYFSVMINKKRKDDEMADNSSESKAKMKKELKVSDMDDWHDLDSDNERSDLNNSDEDVKPKSKKDKKGSKAKKPMKKKKKKGSDDSDDSEPLEESDEGDFDDKEVDYMSDSSDSSEESETEKNDKQLKGVEDEDALRQLVLSEDEDEEEEDKDEQKDKDNEKTQNGDKSNAEADKKSKFKDRLTVSFRSIANFDSPPPSSSDSDSEDPDSVDDKRSALLAPVKLESDKSSRGSSRSATPTANLELGSSSNGVTSDSNKLKRKISSNDLSSNLKKPKLTSDNSEGITEEAVRRYLMRKPMTCTDLLQKFKNKVSQKGNLGQLCPLITYKKCNCNPCHH</sequence>
<evidence type="ECO:0000256" key="5">
    <source>
        <dbReference type="ARBA" id="ARBA00023163"/>
    </source>
</evidence>
<feature type="compositionally biased region" description="Basic and acidic residues" evidence="9">
    <location>
        <begin position="187"/>
        <end position="226"/>
    </location>
</feature>
<evidence type="ECO:0000256" key="3">
    <source>
        <dbReference type="ARBA" id="ARBA00023015"/>
    </source>
</evidence>
<dbReference type="InterPro" id="IPR008851">
    <property type="entry name" value="TFIIF-alpha"/>
</dbReference>
<organism evidence="10">
    <name type="scientific">Oppiella nova</name>
    <dbReference type="NCBI Taxonomy" id="334625"/>
    <lineage>
        <taxon>Eukaryota</taxon>
        <taxon>Metazoa</taxon>
        <taxon>Ecdysozoa</taxon>
        <taxon>Arthropoda</taxon>
        <taxon>Chelicerata</taxon>
        <taxon>Arachnida</taxon>
        <taxon>Acari</taxon>
        <taxon>Acariformes</taxon>
        <taxon>Sarcoptiformes</taxon>
        <taxon>Oribatida</taxon>
        <taxon>Brachypylina</taxon>
        <taxon>Oppioidea</taxon>
        <taxon>Oppiidae</taxon>
        <taxon>Oppiella</taxon>
    </lineage>
</organism>
<comment type="function">
    <text evidence="7 8">TFIIF is a general transcription initiation factor that binds to RNA polymerase II and helps to recruit it to the initiation complex in collaboration with TFIIB. It promotes transcription elongation.</text>
</comment>
<feature type="compositionally biased region" description="Basic and acidic residues" evidence="9">
    <location>
        <begin position="45"/>
        <end position="56"/>
    </location>
</feature>
<keyword evidence="6 8" id="KW-0539">Nucleus</keyword>
<feature type="compositionally biased region" description="Acidic residues" evidence="9">
    <location>
        <begin position="251"/>
        <end position="270"/>
    </location>
</feature>
<feature type="region of interest" description="Disordered" evidence="9">
    <location>
        <begin position="178"/>
        <end position="449"/>
    </location>
</feature>
<evidence type="ECO:0000256" key="8">
    <source>
        <dbReference type="RuleBase" id="RU366044"/>
    </source>
</evidence>
<feature type="compositionally biased region" description="Basic and acidic residues" evidence="9">
    <location>
        <begin position="319"/>
        <end position="349"/>
    </location>
</feature>
<dbReference type="GO" id="GO:0001096">
    <property type="term" value="F:TFIIF-class transcription factor complex binding"/>
    <property type="evidence" value="ECO:0007669"/>
    <property type="project" value="TreeGrafter"/>
</dbReference>
<reference evidence="10" key="1">
    <citation type="submission" date="2020-11" db="EMBL/GenBank/DDBJ databases">
        <authorList>
            <person name="Tran Van P."/>
        </authorList>
    </citation>
    <scope>NUCLEOTIDE SEQUENCE</scope>
</reference>
<gene>
    <name evidence="10" type="ORF">ONB1V03_LOCUS12321</name>
</gene>
<name>A0A7R9QS02_9ACAR</name>
<dbReference type="GO" id="GO:0032968">
    <property type="term" value="P:positive regulation of transcription elongation by RNA polymerase II"/>
    <property type="evidence" value="ECO:0007669"/>
    <property type="project" value="InterPro"/>
</dbReference>
<feature type="compositionally biased region" description="Acidic residues" evidence="9">
    <location>
        <begin position="308"/>
        <end position="318"/>
    </location>
</feature>
<evidence type="ECO:0000256" key="2">
    <source>
        <dbReference type="ARBA" id="ARBA00005249"/>
    </source>
</evidence>
<dbReference type="OrthoDB" id="76676at2759"/>
<comment type="similarity">
    <text evidence="2 8">Belongs to the TFIIF alpha subunit family.</text>
</comment>
<keyword evidence="11" id="KW-1185">Reference proteome</keyword>
<dbReference type="Pfam" id="PF05793">
    <property type="entry name" value="TFIIF_alpha"/>
    <property type="match status" value="1"/>
</dbReference>
<dbReference type="Gene3D" id="1.10.10.10">
    <property type="entry name" value="Winged helix-like DNA-binding domain superfamily/Winged helix DNA-binding domain"/>
    <property type="match status" value="1"/>
</dbReference>
<proteinExistence type="inferred from homology"/>
<dbReference type="EMBL" id="CAJPVJ010009865">
    <property type="protein sequence ID" value="CAG2172865.1"/>
    <property type="molecule type" value="Genomic_DNA"/>
</dbReference>
<accession>A0A7R9QS02</accession>
<evidence type="ECO:0000256" key="4">
    <source>
        <dbReference type="ARBA" id="ARBA00023125"/>
    </source>
</evidence>
<dbReference type="GO" id="GO:0016251">
    <property type="term" value="F:RNA polymerase II general transcription initiation factor activity"/>
    <property type="evidence" value="ECO:0007669"/>
    <property type="project" value="TreeGrafter"/>
</dbReference>
<evidence type="ECO:0000256" key="7">
    <source>
        <dbReference type="ARBA" id="ARBA00025232"/>
    </source>
</evidence>
<evidence type="ECO:0000256" key="1">
    <source>
        <dbReference type="ARBA" id="ARBA00004123"/>
    </source>
</evidence>
<feature type="compositionally biased region" description="Basic residues" evidence="9">
    <location>
        <begin position="227"/>
        <end position="247"/>
    </location>
</feature>
<feature type="compositionally biased region" description="Polar residues" evidence="9">
    <location>
        <begin position="431"/>
        <end position="449"/>
    </location>
</feature>
<dbReference type="InterPro" id="IPR036390">
    <property type="entry name" value="WH_DNA-bd_sf"/>
</dbReference>